<sequence length="102" mass="11598">MASQFGRGFITVIMLISKHLSLPPVRAWNGLSDHMMEMEIPEQFKGTEIEEIAGDLRQKVMWHQNGQMDADDLDGVIRSMRRLVIAVDKELGIKDPDAGRYD</sequence>
<reference evidence="1 2" key="1">
    <citation type="submission" date="2011-10" db="EMBL/GenBank/DDBJ databases">
        <title>The Improved High-Quality Draft genome of Methanoplanus limicola DSM 2279.</title>
        <authorList>
            <consortium name="US DOE Joint Genome Institute (JGI-PGF)"/>
            <person name="Lucas S."/>
            <person name="Copeland A."/>
            <person name="Lapidus A."/>
            <person name="Glavina del Rio T."/>
            <person name="Dalin E."/>
            <person name="Tice H."/>
            <person name="Bruce D."/>
            <person name="Goodwin L."/>
            <person name="Pitluck S."/>
            <person name="Peters L."/>
            <person name="Mikhailova N."/>
            <person name="Lu M."/>
            <person name="Kyrpides N."/>
            <person name="Mavromatis K."/>
            <person name="Ivanova N."/>
            <person name="Markowitz V."/>
            <person name="Cheng J.-F."/>
            <person name="Hugenholtz P."/>
            <person name="Woyke T."/>
            <person name="Wu D."/>
            <person name="Wirth R."/>
            <person name="Brambilla E.-M."/>
            <person name="Klenk H.-P."/>
            <person name="Eisen J.A."/>
        </authorList>
    </citation>
    <scope>NUCLEOTIDE SEQUENCE [LARGE SCALE GENOMIC DNA]</scope>
    <source>
        <strain evidence="1 2">DSM 2279</strain>
    </source>
</reference>
<accession>H1Z3J8</accession>
<evidence type="ECO:0000313" key="2">
    <source>
        <dbReference type="Proteomes" id="UP000005741"/>
    </source>
</evidence>
<proteinExistence type="predicted"/>
<dbReference type="HOGENOM" id="CLU_2243830_0_0_2"/>
<protein>
    <submittedName>
        <fullName evidence="1">Uncharacterized protein</fullName>
    </submittedName>
</protein>
<dbReference type="RefSeq" id="WP_004076494.1">
    <property type="nucleotide sequence ID" value="NZ_CM001436.1"/>
</dbReference>
<evidence type="ECO:0000313" key="1">
    <source>
        <dbReference type="EMBL" id="EHQ34793.1"/>
    </source>
</evidence>
<organism evidence="1 2">
    <name type="scientific">Methanoplanus limicola DSM 2279</name>
    <dbReference type="NCBI Taxonomy" id="937775"/>
    <lineage>
        <taxon>Archaea</taxon>
        <taxon>Methanobacteriati</taxon>
        <taxon>Methanobacteriota</taxon>
        <taxon>Stenosarchaea group</taxon>
        <taxon>Methanomicrobia</taxon>
        <taxon>Methanomicrobiales</taxon>
        <taxon>Methanomicrobiaceae</taxon>
        <taxon>Methanoplanus</taxon>
    </lineage>
</organism>
<name>H1Z3J8_9EURY</name>
<dbReference type="EMBL" id="CM001436">
    <property type="protein sequence ID" value="EHQ34793.1"/>
    <property type="molecule type" value="Genomic_DNA"/>
</dbReference>
<dbReference type="Proteomes" id="UP000005741">
    <property type="component" value="Chromosome"/>
</dbReference>
<dbReference type="InParanoid" id="H1Z3J8"/>
<gene>
    <name evidence="1" type="ORF">Metlim_0670</name>
</gene>
<keyword evidence="2" id="KW-1185">Reference proteome</keyword>
<dbReference type="OrthoDB" id="104702at2157"/>
<dbReference type="AlphaFoldDB" id="H1Z3J8"/>